<dbReference type="Pfam" id="PF16158">
    <property type="entry name" value="N_BRCA1_IG"/>
    <property type="match status" value="1"/>
</dbReference>
<gene>
    <name evidence="2" type="ORF">AC812_12920</name>
</gene>
<dbReference type="PANTHER" id="PTHR20930">
    <property type="entry name" value="OVARIAN CARCINOMA ANTIGEN CA125-RELATED"/>
    <property type="match status" value="1"/>
</dbReference>
<accession>A0A0P6X459</accession>
<comment type="caution">
    <text evidence="2">The sequence shown here is derived from an EMBL/GenBank/DDBJ whole genome shotgun (WGS) entry which is preliminary data.</text>
</comment>
<organism evidence="2 3">
    <name type="scientific">Bellilinea caldifistulae</name>
    <dbReference type="NCBI Taxonomy" id="360411"/>
    <lineage>
        <taxon>Bacteria</taxon>
        <taxon>Bacillati</taxon>
        <taxon>Chloroflexota</taxon>
        <taxon>Anaerolineae</taxon>
        <taxon>Anaerolineales</taxon>
        <taxon>Anaerolineaceae</taxon>
        <taxon>Bellilinea</taxon>
    </lineage>
</organism>
<dbReference type="PANTHER" id="PTHR20930:SF0">
    <property type="entry name" value="PROTEIN ILRUN"/>
    <property type="match status" value="1"/>
</dbReference>
<evidence type="ECO:0000259" key="1">
    <source>
        <dbReference type="Pfam" id="PF16158"/>
    </source>
</evidence>
<reference evidence="2 3" key="1">
    <citation type="submission" date="2015-07" db="EMBL/GenBank/DDBJ databases">
        <title>Draft genome of Bellilinea caldifistulae DSM 17877.</title>
        <authorList>
            <person name="Hemp J."/>
            <person name="Ward L.M."/>
            <person name="Pace L.A."/>
            <person name="Fischer W.W."/>
        </authorList>
    </citation>
    <scope>NUCLEOTIDE SEQUENCE [LARGE SCALE GENOMIC DNA]</scope>
    <source>
        <strain evidence="2 3">GOMI-1</strain>
    </source>
</reference>
<name>A0A0P6X459_9CHLR</name>
<evidence type="ECO:0000313" key="2">
    <source>
        <dbReference type="EMBL" id="KPL74211.1"/>
    </source>
</evidence>
<protein>
    <recommendedName>
        <fullName evidence="1">Nbr1 FW domain-containing protein</fullName>
    </recommendedName>
</protein>
<proteinExistence type="predicted"/>
<dbReference type="Proteomes" id="UP000050514">
    <property type="component" value="Unassembled WGS sequence"/>
</dbReference>
<dbReference type="STRING" id="360411.AC812_12920"/>
<keyword evidence="3" id="KW-1185">Reference proteome</keyword>
<sequence>MKSQKSFEREIFTISHGVSRFKLAWNLAALVLILQGCTFAPPQRVPSPAGQSPLFLPPTSAPVRIEPSLTPGQSQPTPTLPCADGLTFINDLTVPDGSIIQAGASIDKRWEVENSGTCNWEIGYSIRLIAGDEMGAGTQQALIPARSGTRAVIRILFQAPSEPGNYRSAWQAYNSQDQPFGDPIFMDIIIEP</sequence>
<dbReference type="CDD" id="cd14947">
    <property type="entry name" value="NBR1_like"/>
    <property type="match status" value="1"/>
</dbReference>
<dbReference type="AlphaFoldDB" id="A0A0P6X459"/>
<dbReference type="InterPro" id="IPR013783">
    <property type="entry name" value="Ig-like_fold"/>
</dbReference>
<feature type="domain" description="Nbr1 FW" evidence="1">
    <location>
        <begin position="93"/>
        <end position="188"/>
    </location>
</feature>
<evidence type="ECO:0000313" key="3">
    <source>
        <dbReference type="Proteomes" id="UP000050514"/>
    </source>
</evidence>
<dbReference type="InterPro" id="IPR032350">
    <property type="entry name" value="Nbr1_FW"/>
</dbReference>
<dbReference type="Gene3D" id="2.60.40.10">
    <property type="entry name" value="Immunoglobulins"/>
    <property type="match status" value="1"/>
</dbReference>
<dbReference type="EMBL" id="LGHJ01000018">
    <property type="protein sequence ID" value="KPL74211.1"/>
    <property type="molecule type" value="Genomic_DNA"/>
</dbReference>
<dbReference type="RefSeq" id="WP_169787311.1">
    <property type="nucleotide sequence ID" value="NZ_DF967971.1"/>
</dbReference>